<accession>A0A0J6XH59</accession>
<gene>
    <name evidence="1" type="ORF">ACS04_24225</name>
</gene>
<dbReference type="EMBL" id="LFML01000102">
    <property type="protein sequence ID" value="KMO95360.1"/>
    <property type="molecule type" value="Genomic_DNA"/>
</dbReference>
<protein>
    <submittedName>
        <fullName evidence="1">Uncharacterized protein</fullName>
    </submittedName>
</protein>
<keyword evidence="2" id="KW-1185">Reference proteome</keyword>
<sequence length="104" mass="10715">MTGNEIKLKAIAALTGVRGGIGTDYVSSLLGEVTPTEFVVPAEGDAAEIGFAMLDQLSGPLSALISGFVMAFEAVADAFDELEPGTSSQEILQELALHLASESD</sequence>
<evidence type="ECO:0000313" key="1">
    <source>
        <dbReference type="EMBL" id="KMO95360.1"/>
    </source>
</evidence>
<proteinExistence type="predicted"/>
<name>A0A0J6XH59_9ACTN</name>
<reference evidence="1 2" key="1">
    <citation type="submission" date="2015-06" db="EMBL/GenBank/DDBJ databases">
        <title>Recapitulation of the evolution of biosynthetic gene clusters reveals hidden chemical diversity on bacterial genomes.</title>
        <authorList>
            <person name="Cruz-Morales P."/>
            <person name="Martinez-Guerrero C."/>
            <person name="Morales-Escalante M.A."/>
            <person name="Yanez-Guerra L.A."/>
            <person name="Kopp J.F."/>
            <person name="Feldmann J."/>
            <person name="Ramos-Aboites H.E."/>
            <person name="Barona-Gomez F."/>
        </authorList>
    </citation>
    <scope>NUCLEOTIDE SEQUENCE [LARGE SCALE GENOMIC DNA]</scope>
    <source>
        <strain evidence="1 2">ATCC 31245</strain>
    </source>
</reference>
<dbReference type="OrthoDB" id="4290043at2"/>
<evidence type="ECO:0000313" key="2">
    <source>
        <dbReference type="Proteomes" id="UP000035932"/>
    </source>
</evidence>
<dbReference type="Proteomes" id="UP000035932">
    <property type="component" value="Unassembled WGS sequence"/>
</dbReference>
<dbReference type="PATRIC" id="fig|66430.4.peg.328"/>
<comment type="caution">
    <text evidence="1">The sequence shown here is derived from an EMBL/GenBank/DDBJ whole genome shotgun (WGS) entry which is preliminary data.</text>
</comment>
<organism evidence="1 2">
    <name type="scientific">Streptomyces roseus</name>
    <dbReference type="NCBI Taxonomy" id="66430"/>
    <lineage>
        <taxon>Bacteria</taxon>
        <taxon>Bacillati</taxon>
        <taxon>Actinomycetota</taxon>
        <taxon>Actinomycetes</taxon>
        <taxon>Kitasatosporales</taxon>
        <taxon>Streptomycetaceae</taxon>
        <taxon>Streptomyces</taxon>
    </lineage>
</organism>
<dbReference type="AlphaFoldDB" id="A0A0J6XH59"/>
<dbReference type="RefSeq" id="WP_048478827.1">
    <property type="nucleotide sequence ID" value="NZ_JBIRUD010000001.1"/>
</dbReference>